<gene>
    <name evidence="5" type="ORF">JKP88DRAFT_352810</name>
</gene>
<dbReference type="InterPro" id="IPR036010">
    <property type="entry name" value="2Fe-2S_ferredoxin-like_sf"/>
</dbReference>
<keyword evidence="1" id="KW-0479">Metal-binding</keyword>
<evidence type="ECO:0000256" key="3">
    <source>
        <dbReference type="SAM" id="SignalP"/>
    </source>
</evidence>
<dbReference type="SUPFAM" id="SSF54292">
    <property type="entry name" value="2Fe-2S ferredoxin-like"/>
    <property type="match status" value="1"/>
</dbReference>
<evidence type="ECO:0000313" key="6">
    <source>
        <dbReference type="Proteomes" id="UP000664859"/>
    </source>
</evidence>
<keyword evidence="1" id="KW-0001">2Fe-2S</keyword>
<evidence type="ECO:0000313" key="5">
    <source>
        <dbReference type="EMBL" id="KAG5190166.1"/>
    </source>
</evidence>
<accession>A0A836CNT2</accession>
<dbReference type="InterPro" id="IPR012675">
    <property type="entry name" value="Beta-grasp_dom_sf"/>
</dbReference>
<evidence type="ECO:0000256" key="2">
    <source>
        <dbReference type="ARBA" id="ARBA00023014"/>
    </source>
</evidence>
<evidence type="ECO:0000256" key="1">
    <source>
        <dbReference type="ARBA" id="ARBA00022714"/>
    </source>
</evidence>
<dbReference type="InterPro" id="IPR001041">
    <property type="entry name" value="2Fe-2S_ferredoxin-type"/>
</dbReference>
<dbReference type="GO" id="GO:0051537">
    <property type="term" value="F:2 iron, 2 sulfur cluster binding"/>
    <property type="evidence" value="ECO:0007669"/>
    <property type="project" value="UniProtKB-KW"/>
</dbReference>
<dbReference type="EMBL" id="JAFCMP010000038">
    <property type="protein sequence ID" value="KAG5190166.1"/>
    <property type="molecule type" value="Genomic_DNA"/>
</dbReference>
<dbReference type="PROSITE" id="PS51085">
    <property type="entry name" value="2FE2S_FER_2"/>
    <property type="match status" value="1"/>
</dbReference>
<evidence type="ECO:0000259" key="4">
    <source>
        <dbReference type="PROSITE" id="PS51085"/>
    </source>
</evidence>
<dbReference type="Gene3D" id="3.10.20.30">
    <property type="match status" value="1"/>
</dbReference>
<reference evidence="5" key="1">
    <citation type="submission" date="2021-02" db="EMBL/GenBank/DDBJ databases">
        <title>First Annotated Genome of the Yellow-green Alga Tribonema minus.</title>
        <authorList>
            <person name="Mahan K.M."/>
        </authorList>
    </citation>
    <scope>NUCLEOTIDE SEQUENCE</scope>
    <source>
        <strain evidence="5">UTEX B ZZ1240</strain>
    </source>
</reference>
<feature type="chain" id="PRO_5032520002" evidence="3">
    <location>
        <begin position="23"/>
        <end position="155"/>
    </location>
</feature>
<organism evidence="5 6">
    <name type="scientific">Tribonema minus</name>
    <dbReference type="NCBI Taxonomy" id="303371"/>
    <lineage>
        <taxon>Eukaryota</taxon>
        <taxon>Sar</taxon>
        <taxon>Stramenopiles</taxon>
        <taxon>Ochrophyta</taxon>
        <taxon>PX clade</taxon>
        <taxon>Xanthophyceae</taxon>
        <taxon>Tribonematales</taxon>
        <taxon>Tribonemataceae</taxon>
        <taxon>Tribonema</taxon>
    </lineage>
</organism>
<comment type="caution">
    <text evidence="5">The sequence shown here is derived from an EMBL/GenBank/DDBJ whole genome shotgun (WGS) entry which is preliminary data.</text>
</comment>
<feature type="domain" description="2Fe-2S ferredoxin-type" evidence="4">
    <location>
        <begin position="56"/>
        <end position="155"/>
    </location>
</feature>
<keyword evidence="2" id="KW-0411">Iron-sulfur</keyword>
<keyword evidence="6" id="KW-1185">Reference proteome</keyword>
<keyword evidence="1" id="KW-0408">Iron</keyword>
<sequence length="155" mass="16346">MVFARLMLLVGSALSVMLAAEAFLVAPALQRPVQRDTLTPRMLFGKKAAPAKSKGIEVTVQQKYFKDTVVAMEQPGNLRKALMGAGIEIYPLQGKIYNCGGGGSCGTCTVNVVAGGNNCSPKGPAEKKLLGNKPETYRLSCCTKVNGNITVATKP</sequence>
<feature type="non-terminal residue" evidence="5">
    <location>
        <position position="1"/>
    </location>
</feature>
<proteinExistence type="predicted"/>
<keyword evidence="3" id="KW-0732">Signal</keyword>
<protein>
    <submittedName>
        <fullName evidence="5">Ferredoxin</fullName>
    </submittedName>
</protein>
<dbReference type="Pfam" id="PF00111">
    <property type="entry name" value="Fer2"/>
    <property type="match status" value="1"/>
</dbReference>
<name>A0A836CNT2_9STRA</name>
<dbReference type="OrthoDB" id="203070at2759"/>
<dbReference type="Proteomes" id="UP000664859">
    <property type="component" value="Unassembled WGS sequence"/>
</dbReference>
<feature type="signal peptide" evidence="3">
    <location>
        <begin position="1"/>
        <end position="22"/>
    </location>
</feature>
<dbReference type="AlphaFoldDB" id="A0A836CNT2"/>